<dbReference type="GO" id="GO:0016787">
    <property type="term" value="F:hydrolase activity"/>
    <property type="evidence" value="ECO:0007669"/>
    <property type="project" value="UniProtKB-KW"/>
</dbReference>
<proteinExistence type="inferred from homology"/>
<dbReference type="InterPro" id="IPR029132">
    <property type="entry name" value="CBAH/NAAA_C"/>
</dbReference>
<gene>
    <name evidence="5" type="ORF">FAK_04230</name>
</gene>
<dbReference type="CDD" id="cd00542">
    <property type="entry name" value="Ntn_PVA"/>
    <property type="match status" value="1"/>
</dbReference>
<dbReference type="InterPro" id="IPR052193">
    <property type="entry name" value="Peptidase_C59"/>
</dbReference>
<keyword evidence="3" id="KW-0732">Signal</keyword>
<comment type="similarity">
    <text evidence="1">Belongs to the peptidase C59 family.</text>
</comment>
<sequence>MKFFGFLLGVAAVAILAAVPAAACTGITVKAQDGAVVHARTLEFGVDLQSQVLIIPRGYAMTATGPNNKPGLKWKAKYAAVGMDCFGLTALVDGMNEKGLAAGLFYFAGFAKYPEATPADQDKCLAPWELIAWLLTNFSSVDQVKEALPKVAVWPAALTQVSPEPLGLHYIVTDKEGNNLVVEYVGGKLHLYDDPLGVLTNAPTFDWHMTNLRNYVNLSAKNVPDLKLQNITLYPTGQGSGMLGLPGDVTPPSRLVRAVAFSKAALPEPDGQGAVMSALRLLNSFFISKGMARSYKDGKASYDITEWMDACDLKNRKFYFATYDNLTPKVVDMNKLDLGAAKLKRLPINTGPLFQDVTGMAK</sequence>
<keyword evidence="2 5" id="KW-0378">Hydrolase</keyword>
<dbReference type="EMBL" id="AP028679">
    <property type="protein sequence ID" value="BEQ13357.1"/>
    <property type="molecule type" value="Genomic_DNA"/>
</dbReference>
<evidence type="ECO:0000256" key="2">
    <source>
        <dbReference type="ARBA" id="ARBA00022801"/>
    </source>
</evidence>
<accession>A0AAU9E9U7</accession>
<dbReference type="KEGG" id="dmp:FAK_04230"/>
<evidence type="ECO:0000259" key="4">
    <source>
        <dbReference type="Pfam" id="PF02275"/>
    </source>
</evidence>
<dbReference type="InterPro" id="IPR029055">
    <property type="entry name" value="Ntn_hydrolases_N"/>
</dbReference>
<dbReference type="RefSeq" id="WP_338604993.1">
    <property type="nucleotide sequence ID" value="NZ_AP028679.1"/>
</dbReference>
<evidence type="ECO:0000313" key="5">
    <source>
        <dbReference type="EMBL" id="BEQ13357.1"/>
    </source>
</evidence>
<reference evidence="6" key="1">
    <citation type="journal article" date="2023" name="Arch. Microbiol.">
        <title>Desulfoferula mesophilus gen. nov. sp. nov., a mesophilic sulfate-reducing bacterium isolated from a brackish lake sediment.</title>
        <authorList>
            <person name="Watanabe T."/>
            <person name="Yabe T."/>
            <person name="Tsuji J.M."/>
            <person name="Fukui M."/>
        </authorList>
    </citation>
    <scope>NUCLEOTIDE SEQUENCE [LARGE SCALE GENOMIC DNA]</scope>
    <source>
        <strain evidence="6">12FAK</strain>
    </source>
</reference>
<name>A0AAU9E9U7_9BACT</name>
<evidence type="ECO:0000256" key="3">
    <source>
        <dbReference type="SAM" id="SignalP"/>
    </source>
</evidence>
<feature type="signal peptide" evidence="3">
    <location>
        <begin position="1"/>
        <end position="23"/>
    </location>
</feature>
<dbReference type="Proteomes" id="UP001366166">
    <property type="component" value="Chromosome"/>
</dbReference>
<feature type="domain" description="Choloylglycine hydrolase/NAAA C-terminal" evidence="4">
    <location>
        <begin position="24"/>
        <end position="341"/>
    </location>
</feature>
<dbReference type="PANTHER" id="PTHR35527">
    <property type="entry name" value="CHOLOYLGLYCINE HYDROLASE"/>
    <property type="match status" value="1"/>
</dbReference>
<dbReference type="SUPFAM" id="SSF56235">
    <property type="entry name" value="N-terminal nucleophile aminohydrolases (Ntn hydrolases)"/>
    <property type="match status" value="1"/>
</dbReference>
<dbReference type="AlphaFoldDB" id="A0AAU9E9U7"/>
<dbReference type="Gene3D" id="3.60.60.10">
    <property type="entry name" value="Penicillin V Acylase, Chain A"/>
    <property type="match status" value="1"/>
</dbReference>
<organism evidence="5 6">
    <name type="scientific">Desulfoferula mesophila</name>
    <dbReference type="NCBI Taxonomy" id="3058419"/>
    <lineage>
        <taxon>Bacteria</taxon>
        <taxon>Pseudomonadati</taxon>
        <taxon>Thermodesulfobacteriota</taxon>
        <taxon>Desulfarculia</taxon>
        <taxon>Desulfarculales</taxon>
        <taxon>Desulfarculaceae</taxon>
        <taxon>Desulfoferula</taxon>
    </lineage>
</organism>
<dbReference type="Pfam" id="PF02275">
    <property type="entry name" value="CBAH"/>
    <property type="match status" value="1"/>
</dbReference>
<keyword evidence="6" id="KW-1185">Reference proteome</keyword>
<protein>
    <submittedName>
        <fullName evidence="5">Choloylglycine hydrolase</fullName>
    </submittedName>
</protein>
<evidence type="ECO:0000256" key="1">
    <source>
        <dbReference type="ARBA" id="ARBA00006625"/>
    </source>
</evidence>
<evidence type="ECO:0000313" key="6">
    <source>
        <dbReference type="Proteomes" id="UP001366166"/>
    </source>
</evidence>
<feature type="chain" id="PRO_5043471043" evidence="3">
    <location>
        <begin position="24"/>
        <end position="362"/>
    </location>
</feature>
<dbReference type="PANTHER" id="PTHR35527:SF2">
    <property type="entry name" value="HYDROLASE"/>
    <property type="match status" value="1"/>
</dbReference>